<dbReference type="EMBL" id="CAJOBD010002095">
    <property type="protein sequence ID" value="CAF3855285.1"/>
    <property type="molecule type" value="Genomic_DNA"/>
</dbReference>
<feature type="region of interest" description="Disordered" evidence="1">
    <location>
        <begin position="213"/>
        <end position="232"/>
    </location>
</feature>
<evidence type="ECO:0000313" key="3">
    <source>
        <dbReference type="Proteomes" id="UP000663836"/>
    </source>
</evidence>
<dbReference type="Proteomes" id="UP000663836">
    <property type="component" value="Unassembled WGS sequence"/>
</dbReference>
<reference evidence="2" key="1">
    <citation type="submission" date="2021-02" db="EMBL/GenBank/DDBJ databases">
        <authorList>
            <person name="Nowell W R."/>
        </authorList>
    </citation>
    <scope>NUCLEOTIDE SEQUENCE</scope>
</reference>
<feature type="region of interest" description="Disordered" evidence="1">
    <location>
        <begin position="407"/>
        <end position="433"/>
    </location>
</feature>
<accession>A0A819ER99</accession>
<feature type="region of interest" description="Disordered" evidence="1">
    <location>
        <begin position="155"/>
        <end position="183"/>
    </location>
</feature>
<sequence length="664" mass="75658">MSELSNNNNNNNNTNIETSLFNTTSNEHTLFAGTLRNWCDPLLQGQERIRVPLCPRCVTCKCESLKDLPNSLNHRQYHDPTCPKYHQHKRIRTTSRRRSLNKPKRRAMSYDSSILLDNKKSLIKQQNEHSPSCILIHQQIERRQSTSKIPVRISTTTSSSNVTTTTTTTSEYSPSSSSINSSRSLNMRTKIPRLISSQNSSCTTFLTYTNQNSSTSDVDSHDHDHDHDSLQDDTCQTQLTMSNNEFYNKDILSKKKKKNIMMLYCTTNGTNQLDNIDEQILMKKKKKMSSSSKIHNHSESSLEKRQRKFWHREGLYESRNSKSKTTGTLSPPVNDLSSTISSSSSSTSTSSSYANNCSSSIELKKKSRPYRLASPSRTTTITQIPSLSDDSLSEKNEPLLFKNQYSHTNESKKNSSQHLESLSPTSSSTSNKSPSVYLIELKNSNRPINSFGLTKTITYVWKSNYPKNSENDLNHYPKYSVEQVPPINDYNKRLIPISSRHILLQRSKIDFWQNMETIRTTTTDSILTSSCQNHIGSATNLLLPTLDNQQNDIKQTTSSNGHIISITTTKHRPPSLLNQSQNTQWNIEGNGKQLKYSNLKWYSADQLQKDNYFTTKQRTKRKQQQQHISDSTTDTGSSSEQHNRSAPPILQHQSNTHLYEGMTK</sequence>
<feature type="region of interest" description="Disordered" evidence="1">
    <location>
        <begin position="615"/>
        <end position="664"/>
    </location>
</feature>
<name>A0A819ER99_9BILA</name>
<proteinExistence type="predicted"/>
<feature type="compositionally biased region" description="Basic and acidic residues" evidence="1">
    <location>
        <begin position="218"/>
        <end position="230"/>
    </location>
</feature>
<evidence type="ECO:0000313" key="2">
    <source>
        <dbReference type="EMBL" id="CAF3855285.1"/>
    </source>
</evidence>
<feature type="compositionally biased region" description="Polar residues" evidence="1">
    <location>
        <begin position="375"/>
        <end position="390"/>
    </location>
</feature>
<feature type="non-terminal residue" evidence="2">
    <location>
        <position position="664"/>
    </location>
</feature>
<organism evidence="2 3">
    <name type="scientific">Rotaria sordida</name>
    <dbReference type="NCBI Taxonomy" id="392033"/>
    <lineage>
        <taxon>Eukaryota</taxon>
        <taxon>Metazoa</taxon>
        <taxon>Spiralia</taxon>
        <taxon>Gnathifera</taxon>
        <taxon>Rotifera</taxon>
        <taxon>Eurotatoria</taxon>
        <taxon>Bdelloidea</taxon>
        <taxon>Philodinida</taxon>
        <taxon>Philodinidae</taxon>
        <taxon>Rotaria</taxon>
    </lineage>
</organism>
<evidence type="ECO:0000256" key="1">
    <source>
        <dbReference type="SAM" id="MobiDB-lite"/>
    </source>
</evidence>
<feature type="compositionally biased region" description="Low complexity" evidence="1">
    <location>
        <begin position="416"/>
        <end position="433"/>
    </location>
</feature>
<dbReference type="AlphaFoldDB" id="A0A819ER99"/>
<gene>
    <name evidence="2" type="ORF">JBS370_LOCUS18475</name>
</gene>
<feature type="compositionally biased region" description="Low complexity" evidence="1">
    <location>
        <begin position="337"/>
        <end position="360"/>
    </location>
</feature>
<feature type="region of interest" description="Disordered" evidence="1">
    <location>
        <begin position="284"/>
        <end position="393"/>
    </location>
</feature>
<comment type="caution">
    <text evidence="2">The sequence shown here is derived from an EMBL/GenBank/DDBJ whole genome shotgun (WGS) entry which is preliminary data.</text>
</comment>
<feature type="compositionally biased region" description="Low complexity" evidence="1">
    <location>
        <begin position="625"/>
        <end position="639"/>
    </location>
</feature>
<feature type="compositionally biased region" description="Basic and acidic residues" evidence="1">
    <location>
        <begin position="311"/>
        <end position="320"/>
    </location>
</feature>
<protein>
    <submittedName>
        <fullName evidence="2">Uncharacterized protein</fullName>
    </submittedName>
</protein>